<dbReference type="AlphaFoldDB" id="A0A7T8HHG7"/>
<evidence type="ECO:0000256" key="6">
    <source>
        <dbReference type="ARBA" id="ARBA00023242"/>
    </source>
</evidence>
<evidence type="ECO:0000256" key="7">
    <source>
        <dbReference type="SAM" id="MobiDB-lite"/>
    </source>
</evidence>
<dbReference type="GO" id="GO:0003714">
    <property type="term" value="F:transcription corepressor activity"/>
    <property type="evidence" value="ECO:0007669"/>
    <property type="project" value="TreeGrafter"/>
</dbReference>
<dbReference type="FunFam" id="1.10.10.60:FF:000012">
    <property type="entry name" value="Metastasis-associated 1 family, member 3"/>
    <property type="match status" value="1"/>
</dbReference>
<dbReference type="GO" id="GO:0003682">
    <property type="term" value="F:chromatin binding"/>
    <property type="evidence" value="ECO:0007669"/>
    <property type="project" value="InterPro"/>
</dbReference>
<dbReference type="CDD" id="cd11661">
    <property type="entry name" value="SANT_MTA3_like"/>
    <property type="match status" value="1"/>
</dbReference>
<evidence type="ECO:0000313" key="11">
    <source>
        <dbReference type="EMBL" id="QQP49605.1"/>
    </source>
</evidence>
<dbReference type="GO" id="GO:0016581">
    <property type="term" value="C:NuRD complex"/>
    <property type="evidence" value="ECO:0007669"/>
    <property type="project" value="TreeGrafter"/>
</dbReference>
<dbReference type="InterPro" id="IPR017884">
    <property type="entry name" value="SANT_dom"/>
</dbReference>
<dbReference type="GO" id="GO:0042826">
    <property type="term" value="F:histone deacetylase binding"/>
    <property type="evidence" value="ECO:0007669"/>
    <property type="project" value="TreeGrafter"/>
</dbReference>
<feature type="compositionally biased region" description="Acidic residues" evidence="7">
    <location>
        <begin position="63"/>
        <end position="80"/>
    </location>
</feature>
<dbReference type="Pfam" id="PF17226">
    <property type="entry name" value="MTA_R1"/>
    <property type="match status" value="1"/>
</dbReference>
<dbReference type="SMART" id="SM01189">
    <property type="entry name" value="ELM2"/>
    <property type="match status" value="1"/>
</dbReference>
<dbReference type="Gene3D" id="4.10.1240.50">
    <property type="match status" value="1"/>
</dbReference>
<keyword evidence="2" id="KW-0479">Metal-binding</keyword>
<feature type="domain" description="ELM2" evidence="9">
    <location>
        <begin position="45"/>
        <end position="247"/>
    </location>
</feature>
<dbReference type="SMART" id="SM00717">
    <property type="entry name" value="SANT"/>
    <property type="match status" value="1"/>
</dbReference>
<sequence length="546" mass="61396">MYRVGDYVYFENSASNCYAIRRIEELSKGPSGNVEARVMCFYRRSEIPRSLLPQADKHHWGEESDDSEEEEEEEDEEELEERASKGAEAQALWRRDDGESGASGSRSSLPATLIRGKCSVTLLSEVETLESYGSREDAFFYALVYDPVHKTLLADRGEIRIGSAYQATDDTRDESLLEQRLWDTEAPLPEEQIDKFLIISRSLCQAAQSSHERRGGLQDVTLFQAHHLLHKYGYDIGAALGALVPKSGPMLCRDEMEDWSASEANLFEEAVEKYGKDFNDIRRDFLPWKSMKNIVEFFFMWKTTDRYVQQKRLKAIEAESKLKQVYVPPYNNKSTRLSGSNGEIFIRGKEAEAYTNLSKYSWVKYKKYGSFVSAATVEDSFILDKSTFSSSTAAKLAQLRPGLIIEPGSPAGGGNKPGSGKTRAAFYLRTTPLTRASRRICRSLINMTHFARKSGTPIDMKGVKADAMNPNYLDLPESPSHAPASGQMVAISTTEFPVLTNLLPTIMQFCTRREPMRTGELKVPPRKFFAPTVGNTSQTSCHLKAE</sequence>
<protein>
    <submittedName>
        <fullName evidence="11">MTA1like CG2244PBlike</fullName>
    </submittedName>
</protein>
<dbReference type="PROSITE" id="PS51038">
    <property type="entry name" value="BAH"/>
    <property type="match status" value="1"/>
</dbReference>
<evidence type="ECO:0000256" key="2">
    <source>
        <dbReference type="ARBA" id="ARBA00022723"/>
    </source>
</evidence>
<dbReference type="PROSITE" id="PS51293">
    <property type="entry name" value="SANT"/>
    <property type="match status" value="1"/>
</dbReference>
<dbReference type="Gene3D" id="1.10.10.60">
    <property type="entry name" value="Homeodomain-like"/>
    <property type="match status" value="1"/>
</dbReference>
<dbReference type="GO" id="GO:0008270">
    <property type="term" value="F:zinc ion binding"/>
    <property type="evidence" value="ECO:0007669"/>
    <property type="project" value="UniProtKB-KW"/>
</dbReference>
<organism evidence="11 12">
    <name type="scientific">Caligus rogercresseyi</name>
    <name type="common">Sea louse</name>
    <dbReference type="NCBI Taxonomy" id="217165"/>
    <lineage>
        <taxon>Eukaryota</taxon>
        <taxon>Metazoa</taxon>
        <taxon>Ecdysozoa</taxon>
        <taxon>Arthropoda</taxon>
        <taxon>Crustacea</taxon>
        <taxon>Multicrustacea</taxon>
        <taxon>Hexanauplia</taxon>
        <taxon>Copepoda</taxon>
        <taxon>Siphonostomatoida</taxon>
        <taxon>Caligidae</taxon>
        <taxon>Caligus</taxon>
    </lineage>
</organism>
<evidence type="ECO:0000313" key="12">
    <source>
        <dbReference type="Proteomes" id="UP000595437"/>
    </source>
</evidence>
<name>A0A7T8HHG7_CALRO</name>
<dbReference type="EMBL" id="CP045895">
    <property type="protein sequence ID" value="QQP49605.1"/>
    <property type="molecule type" value="Genomic_DNA"/>
</dbReference>
<dbReference type="Proteomes" id="UP000595437">
    <property type="component" value="Chromosome 6"/>
</dbReference>
<feature type="region of interest" description="Disordered" evidence="7">
    <location>
        <begin position="53"/>
        <end position="108"/>
    </location>
</feature>
<feature type="domain" description="BAH" evidence="8">
    <location>
        <begin position="1"/>
        <end position="156"/>
    </location>
</feature>
<keyword evidence="5" id="KW-0238">DNA-binding</keyword>
<feature type="domain" description="SANT" evidence="10">
    <location>
        <begin position="254"/>
        <end position="306"/>
    </location>
</feature>
<gene>
    <name evidence="11" type="ORF">FKW44_010331</name>
</gene>
<evidence type="ECO:0000256" key="1">
    <source>
        <dbReference type="ARBA" id="ARBA00004123"/>
    </source>
</evidence>
<evidence type="ECO:0000259" key="9">
    <source>
        <dbReference type="PROSITE" id="PS51156"/>
    </source>
</evidence>
<dbReference type="GO" id="GO:0003713">
    <property type="term" value="F:transcription coactivator activity"/>
    <property type="evidence" value="ECO:0007669"/>
    <property type="project" value="TreeGrafter"/>
</dbReference>
<evidence type="ECO:0000256" key="3">
    <source>
        <dbReference type="ARBA" id="ARBA00022771"/>
    </source>
</evidence>
<evidence type="ECO:0000259" key="10">
    <source>
        <dbReference type="PROSITE" id="PS51293"/>
    </source>
</evidence>
<keyword evidence="3" id="KW-0863">Zinc-finger</keyword>
<evidence type="ECO:0000256" key="5">
    <source>
        <dbReference type="ARBA" id="ARBA00023125"/>
    </source>
</evidence>
<dbReference type="InterPro" id="IPR035170">
    <property type="entry name" value="MTA1_R1"/>
</dbReference>
<comment type="subcellular location">
    <subcellularLocation>
        <location evidence="1">Nucleus</location>
    </subcellularLocation>
</comment>
<dbReference type="PANTHER" id="PTHR10865:SF29">
    <property type="entry name" value="METASTASIS ASSOCIATED 1-LIKE, ISOFORM D"/>
    <property type="match status" value="1"/>
</dbReference>
<dbReference type="InterPro" id="IPR009057">
    <property type="entry name" value="Homeodomain-like_sf"/>
</dbReference>
<evidence type="ECO:0000256" key="4">
    <source>
        <dbReference type="ARBA" id="ARBA00022833"/>
    </source>
</evidence>
<keyword evidence="12" id="KW-1185">Reference proteome</keyword>
<evidence type="ECO:0000259" key="8">
    <source>
        <dbReference type="PROSITE" id="PS51038"/>
    </source>
</evidence>
<dbReference type="PANTHER" id="PTHR10865">
    <property type="entry name" value="METASTASIS-ASSOCIATED PROTEIN AND MESODERM INDUCTION EARLY RESPONSE PROTEIN"/>
    <property type="match status" value="1"/>
</dbReference>
<reference evidence="12" key="1">
    <citation type="submission" date="2021-01" db="EMBL/GenBank/DDBJ databases">
        <title>Caligus Genome Assembly.</title>
        <authorList>
            <person name="Gallardo-Escarate C."/>
        </authorList>
    </citation>
    <scope>NUCLEOTIDE SEQUENCE [LARGE SCALE GENOMIC DNA]</scope>
</reference>
<dbReference type="PROSITE" id="PS51156">
    <property type="entry name" value="ELM2"/>
    <property type="match status" value="1"/>
</dbReference>
<dbReference type="GO" id="GO:0000122">
    <property type="term" value="P:negative regulation of transcription by RNA polymerase II"/>
    <property type="evidence" value="ECO:0007669"/>
    <property type="project" value="TreeGrafter"/>
</dbReference>
<dbReference type="GO" id="GO:0003677">
    <property type="term" value="F:DNA binding"/>
    <property type="evidence" value="ECO:0007669"/>
    <property type="project" value="UniProtKB-KW"/>
</dbReference>
<dbReference type="InterPro" id="IPR043151">
    <property type="entry name" value="BAH_sf"/>
</dbReference>
<dbReference type="InterPro" id="IPR001025">
    <property type="entry name" value="BAH_dom"/>
</dbReference>
<dbReference type="Gene3D" id="2.30.30.490">
    <property type="match status" value="1"/>
</dbReference>
<dbReference type="SUPFAM" id="SSF46689">
    <property type="entry name" value="Homeodomain-like"/>
    <property type="match status" value="1"/>
</dbReference>
<proteinExistence type="predicted"/>
<dbReference type="InterPro" id="IPR001005">
    <property type="entry name" value="SANT/Myb"/>
</dbReference>
<dbReference type="SMART" id="SM00439">
    <property type="entry name" value="BAH"/>
    <property type="match status" value="1"/>
</dbReference>
<accession>A0A7T8HHG7</accession>
<dbReference type="Pfam" id="PF00249">
    <property type="entry name" value="Myb_DNA-binding"/>
    <property type="match status" value="1"/>
</dbReference>
<dbReference type="InterPro" id="IPR040138">
    <property type="entry name" value="MIER/MTA"/>
</dbReference>
<keyword evidence="4" id="KW-0862">Zinc</keyword>
<keyword evidence="6" id="KW-0539">Nucleus</keyword>
<dbReference type="OrthoDB" id="2193595at2759"/>
<dbReference type="InterPro" id="IPR000949">
    <property type="entry name" value="ELM2_dom"/>
</dbReference>